<dbReference type="PANTHER" id="PTHR45774">
    <property type="entry name" value="BTB/POZ DOMAIN-CONTAINING"/>
    <property type="match status" value="1"/>
</dbReference>
<dbReference type="PROSITE" id="PS50097">
    <property type="entry name" value="BTB"/>
    <property type="match status" value="1"/>
</dbReference>
<comment type="caution">
    <text evidence="2">The sequence shown here is derived from an EMBL/GenBank/DDBJ whole genome shotgun (WGS) entry which is preliminary data.</text>
</comment>
<dbReference type="SUPFAM" id="SSF54695">
    <property type="entry name" value="POZ domain"/>
    <property type="match status" value="1"/>
</dbReference>
<dbReference type="Pfam" id="PF00651">
    <property type="entry name" value="BTB"/>
    <property type="match status" value="1"/>
</dbReference>
<dbReference type="InterPro" id="IPR011333">
    <property type="entry name" value="SKP1/BTB/POZ_sf"/>
</dbReference>
<dbReference type="GO" id="GO:0005829">
    <property type="term" value="C:cytosol"/>
    <property type="evidence" value="ECO:0007669"/>
    <property type="project" value="TreeGrafter"/>
</dbReference>
<reference evidence="2 3" key="1">
    <citation type="journal article" date="2018" name="Sci. Rep.">
        <title>Comparative analysis of the Pocillopora damicornis genome highlights role of immune system in coral evolution.</title>
        <authorList>
            <person name="Cunning R."/>
            <person name="Bay R.A."/>
            <person name="Gillette P."/>
            <person name="Baker A.C."/>
            <person name="Traylor-Knowles N."/>
        </authorList>
    </citation>
    <scope>NUCLEOTIDE SEQUENCE [LARGE SCALE GENOMIC DNA]</scope>
    <source>
        <strain evidence="2">RSMAS</strain>
        <tissue evidence="2">Whole animal</tissue>
    </source>
</reference>
<dbReference type="OrthoDB" id="9979965at2759"/>
<proteinExistence type="predicted"/>
<dbReference type="STRING" id="46731.A0A3M6UT64"/>
<organism evidence="2 3">
    <name type="scientific">Pocillopora damicornis</name>
    <name type="common">Cauliflower coral</name>
    <name type="synonym">Millepora damicornis</name>
    <dbReference type="NCBI Taxonomy" id="46731"/>
    <lineage>
        <taxon>Eukaryota</taxon>
        <taxon>Metazoa</taxon>
        <taxon>Cnidaria</taxon>
        <taxon>Anthozoa</taxon>
        <taxon>Hexacorallia</taxon>
        <taxon>Scleractinia</taxon>
        <taxon>Astrocoeniina</taxon>
        <taxon>Pocilloporidae</taxon>
        <taxon>Pocillopora</taxon>
    </lineage>
</organism>
<protein>
    <recommendedName>
        <fullName evidence="1">BTB domain-containing protein</fullName>
    </recommendedName>
</protein>
<gene>
    <name evidence="2" type="ORF">pdam_00022247</name>
</gene>
<dbReference type="PANTHER" id="PTHR45774:SF3">
    <property type="entry name" value="BTB (POZ) DOMAIN-CONTAINING 2B-RELATED"/>
    <property type="match status" value="1"/>
</dbReference>
<evidence type="ECO:0000259" key="1">
    <source>
        <dbReference type="PROSITE" id="PS50097"/>
    </source>
</evidence>
<dbReference type="GO" id="GO:0022008">
    <property type="term" value="P:neurogenesis"/>
    <property type="evidence" value="ECO:0007669"/>
    <property type="project" value="TreeGrafter"/>
</dbReference>
<evidence type="ECO:0000313" key="2">
    <source>
        <dbReference type="EMBL" id="RMX56757.1"/>
    </source>
</evidence>
<dbReference type="InterPro" id="IPR000210">
    <property type="entry name" value="BTB/POZ_dom"/>
</dbReference>
<dbReference type="Proteomes" id="UP000275408">
    <property type="component" value="Unassembled WGS sequence"/>
</dbReference>
<dbReference type="Gene3D" id="3.30.710.10">
    <property type="entry name" value="Potassium Channel Kv1.1, Chain A"/>
    <property type="match status" value="1"/>
</dbReference>
<dbReference type="EMBL" id="RCHS01000801">
    <property type="protein sequence ID" value="RMX56757.1"/>
    <property type="molecule type" value="Genomic_DNA"/>
</dbReference>
<keyword evidence="3" id="KW-1185">Reference proteome</keyword>
<evidence type="ECO:0000313" key="3">
    <source>
        <dbReference type="Proteomes" id="UP000275408"/>
    </source>
</evidence>
<accession>A0A3M6UT64</accession>
<feature type="domain" description="BTB" evidence="1">
    <location>
        <begin position="41"/>
        <end position="115"/>
    </location>
</feature>
<dbReference type="AlphaFoldDB" id="A0A3M6UT64"/>
<name>A0A3M6UT64_POCDA</name>
<sequence length="115" mass="12663">MGVVVSKNAVKPVTAAMPTNYEISGAVNYNTCEATYNSAAFDAPVIDNIGRQTSNGKRLVIPAHKFILAISSPVFCAVFYGPMAETKNSIDLSHYEYGSLLELLRFLYYEEVIFN</sequence>